<dbReference type="Proteomes" id="UP000886469">
    <property type="component" value="Unassembled WGS sequence"/>
</dbReference>
<proteinExistence type="predicted"/>
<protein>
    <submittedName>
        <fullName evidence="3">CHAT domain-containing protein</fullName>
    </submittedName>
</protein>
<keyword evidence="4" id="KW-1185">Reference proteome</keyword>
<gene>
    <name evidence="3" type="ORF">E4Q08_02555</name>
</gene>
<dbReference type="Pfam" id="PF12770">
    <property type="entry name" value="CHAT"/>
    <property type="match status" value="1"/>
</dbReference>
<feature type="compositionally biased region" description="Basic and acidic residues" evidence="1">
    <location>
        <begin position="30"/>
        <end position="44"/>
    </location>
</feature>
<comment type="caution">
    <text evidence="3">The sequence shown here is derived from an EMBL/GenBank/DDBJ whole genome shotgun (WGS) entry which is preliminary data.</text>
</comment>
<evidence type="ECO:0000256" key="1">
    <source>
        <dbReference type="SAM" id="MobiDB-lite"/>
    </source>
</evidence>
<evidence type="ECO:0000259" key="2">
    <source>
        <dbReference type="Pfam" id="PF12770"/>
    </source>
</evidence>
<evidence type="ECO:0000313" key="3">
    <source>
        <dbReference type="EMBL" id="NMQ04218.1"/>
    </source>
</evidence>
<feature type="compositionally biased region" description="Basic and acidic residues" evidence="1">
    <location>
        <begin position="1"/>
        <end position="21"/>
    </location>
</feature>
<feature type="region of interest" description="Disordered" evidence="1">
    <location>
        <begin position="1"/>
        <end position="63"/>
    </location>
</feature>
<dbReference type="EMBL" id="SPMX01000006">
    <property type="protein sequence ID" value="NMQ04218.1"/>
    <property type="molecule type" value="Genomic_DNA"/>
</dbReference>
<name>A0ABX1T746_9PROT</name>
<reference evidence="3" key="1">
    <citation type="submission" date="2019-03" db="EMBL/GenBank/DDBJ databases">
        <title>Metabolic reconstructions from genomes of highly enriched 'Candidatus Accumulibacter' and 'Candidatus Competibacter' bioreactor populations.</title>
        <authorList>
            <person name="Annavajhala M.K."/>
            <person name="Welles L."/>
            <person name="Abbas B."/>
            <person name="Sorokin D."/>
            <person name="Park H."/>
            <person name="Van Loosdrecht M."/>
            <person name="Chandran K."/>
        </authorList>
    </citation>
    <scope>NUCLEOTIDE SEQUENCE</scope>
    <source>
        <strain evidence="3">SBR_L</strain>
    </source>
</reference>
<accession>A0ABX1T746</accession>
<feature type="domain" description="CHAT" evidence="2">
    <location>
        <begin position="72"/>
        <end position="192"/>
    </location>
</feature>
<dbReference type="RefSeq" id="WP_169069210.1">
    <property type="nucleotide sequence ID" value="NZ_JAZKUC010000001.1"/>
</dbReference>
<evidence type="ECO:0000313" key="4">
    <source>
        <dbReference type="Proteomes" id="UP000886469"/>
    </source>
</evidence>
<sequence length="194" mass="21512">MLKEDEYHDFIRRDAGDDPRATRASFTGREINRCRRETADRRPPADPTRCGGSQAAPLRPPDCAGRRDNLEAIGARKLMVALDGTLRYVPFAALYDGERYLAQPYAVALYTDAARTAERQAARWLEGGRPRRHAGLGYTRRPARGPSEMAAIVKQPGSAGVLPGIVKLDQSFTAQSFKDSLRERFPVVHIASTM</sequence>
<organism evidence="3 4">
    <name type="scientific">Candidatus Accumulibacter contiguus</name>
    <dbReference type="NCBI Taxonomy" id="2954381"/>
    <lineage>
        <taxon>Bacteria</taxon>
        <taxon>Pseudomonadati</taxon>
        <taxon>Pseudomonadota</taxon>
        <taxon>Betaproteobacteria</taxon>
        <taxon>Candidatus Accumulibacter</taxon>
    </lineage>
</organism>
<dbReference type="InterPro" id="IPR024983">
    <property type="entry name" value="CHAT_dom"/>
</dbReference>